<reference evidence="7 8" key="1">
    <citation type="submission" date="2018-04" db="EMBL/GenBank/DDBJ databases">
        <authorList>
            <person name="Vogel A."/>
        </authorList>
    </citation>
    <scope>NUCLEOTIDE SEQUENCE [LARGE SCALE GENOMIC DNA]</scope>
</reference>
<dbReference type="GO" id="GO:0016926">
    <property type="term" value="P:protein desumoylation"/>
    <property type="evidence" value="ECO:0007669"/>
    <property type="project" value="TreeGrafter"/>
</dbReference>
<dbReference type="AlphaFoldDB" id="A0A484LC18"/>
<keyword evidence="2" id="KW-0645">Protease</keyword>
<dbReference type="InterPro" id="IPR003653">
    <property type="entry name" value="Peptidase_C48_C"/>
</dbReference>
<dbReference type="GO" id="GO:0006508">
    <property type="term" value="P:proteolysis"/>
    <property type="evidence" value="ECO:0007669"/>
    <property type="project" value="UniProtKB-KW"/>
</dbReference>
<evidence type="ECO:0000256" key="4">
    <source>
        <dbReference type="ARBA" id="ARBA00022807"/>
    </source>
</evidence>
<keyword evidence="4" id="KW-0788">Thiol protease</keyword>
<sequence length="630" mass="70597">MASMKVTMASKKKGESEDIDFVTRESDDMLLTMPNGLTAHKKEGQNLEQDKTGDCVKEKGEDMDIDWMNGLLTEANTDHNCQETMHVVEANLGTLHKISDQKGIDNKVIDQQVMEDGLEEGQKMESVIDNVETASQAARAAEELDPAIWDISPYSGQPKVAESIISYLFPTEQPHLLNDDPTEQPQVLTDIPTEPPQIINDIPNEPPQMPNVVPIEPRQVLTDIPTKQPQILNDIPTEPQQVLNDDPSDGIDAEPQLNVGQLEDIQDEQAEGPDAEEQHTKDIAIDQPEDTTRQKRVVKCPDKFTHSDKKIKTRKEKSRQGPQTSKQKATDGGDDNSQPKNVEAEAGMAESHPEGLKLALTAENVELFLAQGLLSKKKKANGTKYTSQENALNPEEFRPLWGHNETMTKTWYYGFFYPDEWMDDVVTQEYGLTQPFAVTDSLFVSLLKREYDNYLGKRKTIAEAALNTSILKPIVGAVPELGGRWAECDYVYMPINTGNHWILAVLDISKKCIRLYDSNSKGKTSRHTKPYLPCLQILLPKVMDKLEVYKERKMPEMGDDVLGIVNVNDCPQQQDAVSCGIFVVKMVEHLIMGMEVDEVDVAGIGSFRKKFATEMLLYANKRADRADQEG</sequence>
<dbReference type="PANTHER" id="PTHR12606">
    <property type="entry name" value="SENTRIN/SUMO-SPECIFIC PROTEASE"/>
    <property type="match status" value="1"/>
</dbReference>
<dbReference type="PANTHER" id="PTHR12606:SF136">
    <property type="entry name" value="ULP1 PROTEASE FAMILY PROTEIN"/>
    <property type="match status" value="1"/>
</dbReference>
<dbReference type="GO" id="GO:0005634">
    <property type="term" value="C:nucleus"/>
    <property type="evidence" value="ECO:0007669"/>
    <property type="project" value="TreeGrafter"/>
</dbReference>
<gene>
    <name evidence="7" type="ORF">CCAM_LOCUS15587</name>
</gene>
<evidence type="ECO:0000256" key="5">
    <source>
        <dbReference type="SAM" id="MobiDB-lite"/>
    </source>
</evidence>
<dbReference type="Proteomes" id="UP000595140">
    <property type="component" value="Unassembled WGS sequence"/>
</dbReference>
<evidence type="ECO:0000259" key="6">
    <source>
        <dbReference type="PROSITE" id="PS50600"/>
    </source>
</evidence>
<feature type="region of interest" description="Disordered" evidence="5">
    <location>
        <begin position="229"/>
        <end position="254"/>
    </location>
</feature>
<dbReference type="OrthoDB" id="1939479at2759"/>
<dbReference type="Gene3D" id="3.40.395.10">
    <property type="entry name" value="Adenoviral Proteinase, Chain A"/>
    <property type="match status" value="1"/>
</dbReference>
<dbReference type="GO" id="GO:0016929">
    <property type="term" value="F:deSUMOylase activity"/>
    <property type="evidence" value="ECO:0007669"/>
    <property type="project" value="TreeGrafter"/>
</dbReference>
<protein>
    <recommendedName>
        <fullName evidence="6">Ubiquitin-like protease family profile domain-containing protein</fullName>
    </recommendedName>
</protein>
<evidence type="ECO:0000256" key="1">
    <source>
        <dbReference type="ARBA" id="ARBA00005234"/>
    </source>
</evidence>
<dbReference type="EMBL" id="OOIL02001262">
    <property type="protein sequence ID" value="VFQ73811.1"/>
    <property type="molecule type" value="Genomic_DNA"/>
</dbReference>
<organism evidence="7 8">
    <name type="scientific">Cuscuta campestris</name>
    <dbReference type="NCBI Taxonomy" id="132261"/>
    <lineage>
        <taxon>Eukaryota</taxon>
        <taxon>Viridiplantae</taxon>
        <taxon>Streptophyta</taxon>
        <taxon>Embryophyta</taxon>
        <taxon>Tracheophyta</taxon>
        <taxon>Spermatophyta</taxon>
        <taxon>Magnoliopsida</taxon>
        <taxon>eudicotyledons</taxon>
        <taxon>Gunneridae</taxon>
        <taxon>Pentapetalae</taxon>
        <taxon>asterids</taxon>
        <taxon>lamiids</taxon>
        <taxon>Solanales</taxon>
        <taxon>Convolvulaceae</taxon>
        <taxon>Cuscuteae</taxon>
        <taxon>Cuscuta</taxon>
        <taxon>Cuscuta subgen. Grammica</taxon>
        <taxon>Cuscuta sect. Cleistogrammica</taxon>
    </lineage>
</organism>
<feature type="region of interest" description="Disordered" evidence="5">
    <location>
        <begin position="1"/>
        <end position="27"/>
    </location>
</feature>
<proteinExistence type="inferred from homology"/>
<dbReference type="InterPro" id="IPR038765">
    <property type="entry name" value="Papain-like_cys_pep_sf"/>
</dbReference>
<comment type="similarity">
    <text evidence="1">Belongs to the peptidase C48 family.</text>
</comment>
<feature type="compositionally biased region" description="Basic and acidic residues" evidence="5">
    <location>
        <begin position="12"/>
        <end position="27"/>
    </location>
</feature>
<keyword evidence="8" id="KW-1185">Reference proteome</keyword>
<dbReference type="Pfam" id="PF02902">
    <property type="entry name" value="Peptidase_C48"/>
    <property type="match status" value="1"/>
</dbReference>
<evidence type="ECO:0000256" key="3">
    <source>
        <dbReference type="ARBA" id="ARBA00022801"/>
    </source>
</evidence>
<evidence type="ECO:0000313" key="8">
    <source>
        <dbReference type="Proteomes" id="UP000595140"/>
    </source>
</evidence>
<evidence type="ECO:0000256" key="2">
    <source>
        <dbReference type="ARBA" id="ARBA00022670"/>
    </source>
</evidence>
<feature type="compositionally biased region" description="Basic and acidic residues" evidence="5">
    <location>
        <begin position="299"/>
        <end position="310"/>
    </location>
</feature>
<dbReference type="PROSITE" id="PS50600">
    <property type="entry name" value="ULP_PROTEASE"/>
    <property type="match status" value="1"/>
</dbReference>
<keyword evidence="3" id="KW-0378">Hydrolase</keyword>
<accession>A0A484LC18</accession>
<dbReference type="SUPFAM" id="SSF54001">
    <property type="entry name" value="Cysteine proteinases"/>
    <property type="match status" value="1"/>
</dbReference>
<feature type="region of interest" description="Disordered" evidence="5">
    <location>
        <begin position="268"/>
        <end position="353"/>
    </location>
</feature>
<evidence type="ECO:0000313" key="7">
    <source>
        <dbReference type="EMBL" id="VFQ73811.1"/>
    </source>
</evidence>
<feature type="domain" description="Ubiquitin-like protease family profile" evidence="6">
    <location>
        <begin position="390"/>
        <end position="590"/>
    </location>
</feature>
<name>A0A484LC18_9ASTE</name>